<keyword evidence="5" id="KW-0227">DNA damage</keyword>
<keyword evidence="11" id="KW-1185">Reference proteome</keyword>
<feature type="region of interest" description="Disordered" evidence="7">
    <location>
        <begin position="615"/>
        <end position="645"/>
    </location>
</feature>
<feature type="region of interest" description="Disordered" evidence="7">
    <location>
        <begin position="2825"/>
        <end position="2870"/>
    </location>
</feature>
<evidence type="ECO:0000256" key="7">
    <source>
        <dbReference type="SAM" id="MobiDB-lite"/>
    </source>
</evidence>
<dbReference type="EMBL" id="JWZX01003118">
    <property type="protein sequence ID" value="KOO24177.1"/>
    <property type="molecule type" value="Genomic_DNA"/>
</dbReference>
<dbReference type="Pfam" id="PF01424">
    <property type="entry name" value="R3H"/>
    <property type="match status" value="1"/>
</dbReference>
<evidence type="ECO:0000256" key="6">
    <source>
        <dbReference type="ARBA" id="ARBA00023242"/>
    </source>
</evidence>
<dbReference type="PANTHER" id="PTHR11139:SF68">
    <property type="entry name" value="DNA-DEPENDENT PROTEIN KINASE CATALYTIC SUBUNIT"/>
    <property type="match status" value="1"/>
</dbReference>
<dbReference type="InterPro" id="IPR001374">
    <property type="entry name" value="R3H_dom"/>
</dbReference>
<dbReference type="Pfam" id="PF19704">
    <property type="entry name" value="DNAPKcs_CC5"/>
    <property type="match status" value="1"/>
</dbReference>
<feature type="compositionally biased region" description="Low complexity" evidence="7">
    <location>
        <begin position="2587"/>
        <end position="2598"/>
    </location>
</feature>
<dbReference type="SUPFAM" id="SSF48371">
    <property type="entry name" value="ARM repeat"/>
    <property type="match status" value="1"/>
</dbReference>
<dbReference type="Pfam" id="PF00454">
    <property type="entry name" value="PI3_PI4_kinase"/>
    <property type="match status" value="1"/>
</dbReference>
<dbReference type="InterPro" id="IPR012582">
    <property type="entry name" value="DNAPKcs_CC3"/>
</dbReference>
<feature type="region of interest" description="Disordered" evidence="7">
    <location>
        <begin position="1715"/>
        <end position="1779"/>
    </location>
</feature>
<dbReference type="GO" id="GO:0006303">
    <property type="term" value="P:double-strand break repair via nonhomologous end joining"/>
    <property type="evidence" value="ECO:0007669"/>
    <property type="project" value="InterPro"/>
</dbReference>
<feature type="compositionally biased region" description="Polar residues" evidence="7">
    <location>
        <begin position="1735"/>
        <end position="1745"/>
    </location>
</feature>
<feature type="non-terminal residue" evidence="10">
    <location>
        <position position="1"/>
    </location>
</feature>
<evidence type="ECO:0000313" key="10">
    <source>
        <dbReference type="EMBL" id="KOO24177.1"/>
    </source>
</evidence>
<dbReference type="SMART" id="SM00146">
    <property type="entry name" value="PI3Kc"/>
    <property type="match status" value="1"/>
</dbReference>
<dbReference type="Pfam" id="PF20502">
    <property type="entry name" value="DNAPKcs_CC1-2"/>
    <property type="match status" value="1"/>
</dbReference>
<feature type="region of interest" description="Disordered" evidence="7">
    <location>
        <begin position="2576"/>
        <end position="2604"/>
    </location>
</feature>
<dbReference type="Pfam" id="PF20500">
    <property type="entry name" value="DNA-PKcs_N"/>
    <property type="match status" value="1"/>
</dbReference>
<gene>
    <name evidence="10" type="ORF">Ctob_000236</name>
</gene>
<dbReference type="GO" id="GO:0000723">
    <property type="term" value="P:telomere maintenance"/>
    <property type="evidence" value="ECO:0007669"/>
    <property type="project" value="TreeGrafter"/>
</dbReference>
<dbReference type="SMART" id="SM01344">
    <property type="entry name" value="NUC194"/>
    <property type="match status" value="1"/>
</dbReference>
<evidence type="ECO:0000256" key="2">
    <source>
        <dbReference type="ARBA" id="ARBA00018077"/>
    </source>
</evidence>
<feature type="compositionally biased region" description="Low complexity" evidence="7">
    <location>
        <begin position="2626"/>
        <end position="2639"/>
    </location>
</feature>
<dbReference type="Gene3D" id="1.10.1070.11">
    <property type="entry name" value="Phosphatidylinositol 3-/4-kinase, catalytic domain"/>
    <property type="match status" value="1"/>
</dbReference>
<dbReference type="InterPro" id="IPR036940">
    <property type="entry name" value="PI3/4_kinase_cat_sf"/>
</dbReference>
<dbReference type="GO" id="GO:0004677">
    <property type="term" value="F:DNA-dependent protein kinase activity"/>
    <property type="evidence" value="ECO:0007669"/>
    <property type="project" value="InterPro"/>
</dbReference>
<dbReference type="CDD" id="cd02325">
    <property type="entry name" value="R3H"/>
    <property type="match status" value="1"/>
</dbReference>
<feature type="region of interest" description="Disordered" evidence="7">
    <location>
        <begin position="2616"/>
        <end position="2658"/>
    </location>
</feature>
<feature type="domain" description="R3H" evidence="9">
    <location>
        <begin position="2266"/>
        <end position="2331"/>
    </location>
</feature>
<dbReference type="InterPro" id="IPR037706">
    <property type="entry name" value="DNA-PK_dom"/>
</dbReference>
<organism evidence="10 11">
    <name type="scientific">Chrysochromulina tobinii</name>
    <dbReference type="NCBI Taxonomy" id="1460289"/>
    <lineage>
        <taxon>Eukaryota</taxon>
        <taxon>Haptista</taxon>
        <taxon>Haptophyta</taxon>
        <taxon>Prymnesiophyceae</taxon>
        <taxon>Prymnesiales</taxon>
        <taxon>Chrysochromulinaceae</taxon>
        <taxon>Chrysochromulina</taxon>
    </lineage>
</organism>
<dbReference type="SUPFAM" id="SSF56112">
    <property type="entry name" value="Protein kinase-like (PK-like)"/>
    <property type="match status" value="1"/>
</dbReference>
<dbReference type="SUPFAM" id="SSF82708">
    <property type="entry name" value="R3H domain"/>
    <property type="match status" value="1"/>
</dbReference>
<dbReference type="InterPro" id="IPR046803">
    <property type="entry name" value="DNAPKcs_CC1-2"/>
</dbReference>
<dbReference type="Gene3D" id="3.30.1010.10">
    <property type="entry name" value="Phosphatidylinositol 3-kinase Catalytic Subunit, Chain A, domain 4"/>
    <property type="match status" value="1"/>
</dbReference>
<dbReference type="PANTHER" id="PTHR11139">
    <property type="entry name" value="ATAXIA TELANGIECTASIA MUTATED ATM -RELATED"/>
    <property type="match status" value="1"/>
</dbReference>
<name>A0A0M0JCU3_9EUKA</name>
<dbReference type="GO" id="GO:0003676">
    <property type="term" value="F:nucleic acid binding"/>
    <property type="evidence" value="ECO:0007669"/>
    <property type="project" value="UniProtKB-UniRule"/>
</dbReference>
<dbReference type="InterPro" id="IPR011009">
    <property type="entry name" value="Kinase-like_dom_sf"/>
</dbReference>
<feature type="compositionally biased region" description="Gly residues" evidence="7">
    <location>
        <begin position="630"/>
        <end position="640"/>
    </location>
</feature>
<evidence type="ECO:0000256" key="5">
    <source>
        <dbReference type="ARBA" id="ARBA00022763"/>
    </source>
</evidence>
<evidence type="ECO:0000259" key="8">
    <source>
        <dbReference type="PROSITE" id="PS50290"/>
    </source>
</evidence>
<feature type="region of interest" description="Disordered" evidence="7">
    <location>
        <begin position="230"/>
        <end position="263"/>
    </location>
</feature>
<dbReference type="GO" id="GO:0005730">
    <property type="term" value="C:nucleolus"/>
    <property type="evidence" value="ECO:0007669"/>
    <property type="project" value="UniProtKB-SubCell"/>
</dbReference>
<dbReference type="InterPro" id="IPR016024">
    <property type="entry name" value="ARM-type_fold"/>
</dbReference>
<protein>
    <recommendedName>
        <fullName evidence="2">DNA-dependent protein kinase catalytic subunit</fullName>
    </recommendedName>
</protein>
<feature type="non-terminal residue" evidence="10">
    <location>
        <position position="4078"/>
    </location>
</feature>
<keyword evidence="3" id="KW-0723">Serine/threonine-protein kinase</keyword>
<proteinExistence type="predicted"/>
<dbReference type="Pfam" id="PF02259">
    <property type="entry name" value="FAT"/>
    <property type="match status" value="1"/>
</dbReference>
<keyword evidence="10" id="KW-0418">Kinase</keyword>
<evidence type="ECO:0000259" key="9">
    <source>
        <dbReference type="PROSITE" id="PS51061"/>
    </source>
</evidence>
<evidence type="ECO:0000256" key="3">
    <source>
        <dbReference type="ARBA" id="ARBA00022527"/>
    </source>
</evidence>
<evidence type="ECO:0000256" key="1">
    <source>
        <dbReference type="ARBA" id="ARBA00004604"/>
    </source>
</evidence>
<dbReference type="InterPro" id="IPR046804">
    <property type="entry name" value="DNA-PKcs_N"/>
</dbReference>
<feature type="region of interest" description="Disordered" evidence="7">
    <location>
        <begin position="1576"/>
        <end position="1601"/>
    </location>
</feature>
<keyword evidence="6" id="KW-0539">Nucleus</keyword>
<dbReference type="InterPro" id="IPR000403">
    <property type="entry name" value="PI3/4_kinase_cat_dom"/>
</dbReference>
<evidence type="ECO:0000256" key="4">
    <source>
        <dbReference type="ARBA" id="ARBA00022553"/>
    </source>
</evidence>
<dbReference type="InterPro" id="IPR045581">
    <property type="entry name" value="DNAPKcs_CC5"/>
</dbReference>
<comment type="caution">
    <text evidence="10">The sequence shown here is derived from an EMBL/GenBank/DDBJ whole genome shotgun (WGS) entry which is preliminary data.</text>
</comment>
<dbReference type="PROSITE" id="PS51061">
    <property type="entry name" value="R3H"/>
    <property type="match status" value="1"/>
</dbReference>
<dbReference type="PROSITE" id="PS50290">
    <property type="entry name" value="PI3_4_KINASE_3"/>
    <property type="match status" value="1"/>
</dbReference>
<keyword evidence="10" id="KW-0808">Transferase</keyword>
<feature type="domain" description="PI3K/PI4K catalytic" evidence="8">
    <location>
        <begin position="3751"/>
        <end position="4078"/>
    </location>
</feature>
<dbReference type="InterPro" id="IPR003151">
    <property type="entry name" value="PIK-rel_kinase_FAT"/>
</dbReference>
<dbReference type="OrthoDB" id="431717at2759"/>
<dbReference type="InterPro" id="IPR050517">
    <property type="entry name" value="DDR_Repair_Kinase"/>
</dbReference>
<keyword evidence="4" id="KW-0597">Phosphoprotein</keyword>
<dbReference type="CDD" id="cd05172">
    <property type="entry name" value="PIKKc_DNA-PK"/>
    <property type="match status" value="1"/>
</dbReference>
<dbReference type="InterPro" id="IPR036867">
    <property type="entry name" value="R3H_dom_sf"/>
</dbReference>
<reference evidence="11" key="1">
    <citation type="journal article" date="2015" name="PLoS Genet.">
        <title>Genome Sequence and Transcriptome Analyses of Chrysochromulina tobin: Metabolic Tools for Enhanced Algal Fitness in the Prominent Order Prymnesiales (Haptophyceae).</title>
        <authorList>
            <person name="Hovde B.T."/>
            <person name="Deodato C.R."/>
            <person name="Hunsperger H.M."/>
            <person name="Ryken S.A."/>
            <person name="Yost W."/>
            <person name="Jha R.K."/>
            <person name="Patterson J."/>
            <person name="Monnat R.J. Jr."/>
            <person name="Barlow S.B."/>
            <person name="Starkenburg S.R."/>
            <person name="Cattolico R.A."/>
        </authorList>
    </citation>
    <scope>NUCLEOTIDE SEQUENCE</scope>
    <source>
        <strain evidence="11">CCMP291</strain>
    </source>
</reference>
<evidence type="ECO:0000313" key="11">
    <source>
        <dbReference type="Proteomes" id="UP000037460"/>
    </source>
</evidence>
<dbReference type="SMART" id="SM00393">
    <property type="entry name" value="R3H"/>
    <property type="match status" value="1"/>
</dbReference>
<comment type="subcellular location">
    <subcellularLocation>
        <location evidence="1">Nucleus</location>
        <location evidence="1">Nucleolus</location>
    </subcellularLocation>
</comment>
<dbReference type="Proteomes" id="UP000037460">
    <property type="component" value="Unassembled WGS sequence"/>
</dbReference>
<accession>A0A0M0JCU3</accession>
<feature type="compositionally biased region" description="Low complexity" evidence="7">
    <location>
        <begin position="1724"/>
        <end position="1734"/>
    </location>
</feature>
<sequence>AAERASDEADATASASLSLEAAAARNPSDVQIFLSLSAFTDVLLREVHPELLLRWGHVLLLELIGRSGRYPHISGFYRLIRIVTTVLDGAGYFPSAGECVAIDTADAMEVDGGGDGDGGGTCKERESCYALLGTFLVQVQQRCRRFQGELLAAALELLLSAPLSFVSLRGFEQLPSLCDAAQLALSMGHTYAPLSAAALDAIERLHGAFPSRLQPHLPALLPRLHSYLTTSSESTGHNGTMRKERDARRHHSASTRAATMNAARSRLRRAQDDLTQQRIVRLLGAVGGDAVSLVHGARAAPTAEGRWEISSRIKVHLPLTHESALDLPIDAVLPRVVELATSSMVYREKAAACELLDAVVKYCIGRQAQRAEEDWTGQYAHLFPAMLTLATDVDAFARSLFEPLTMQTIHWLSASTRKETPASAKMLEAIMGAVADQVHSGRRDFGARCLGEFIRYAIKRKRDDGHAAQPIGPLLSRLYGLAHHPSPMHRLGFAFALNSVEVYRELREDADTLNVHLLELVQHALLALRLAQTDPEALGTCEALGSVLVHLRKMLLRDQILQLLAERNEERPAFKEGLHTFAMWLFEQCMQPRAAARLGAMDLFNALCPKLTKLKQGGGGARGRKSSGTGANGGASGGSAEGSSKEWVHEQFGMRTDALPIVRLFTPISSKPPPNPSVAVGTPPAADAMHLSESAQGLSGGDGLMNSIEGQCAAGAWAALAHNVPLPASTSSASSSLSSASPEVIEMAWLERVQAALDATFWTLRSRHLTIDAVLSSSGSLRRVHATVHALFGYVARRAPTQSSVLMSDAESRRRAHVREALKSAFRLLRKLIAEAPAQPGGMSARLSAFLVPSVDAAPSSAPGATSSLPLSCMHLALLATLRPTRVGFDASELEACGRMRVLACELCGELHARQPEQMVEELRALLQQEDSNLHHRPLVDPRADALETLALLEGYHGLLGCSQPLLLRALPNGCEQPNGAPALVSHLLLQVCAAPLSASPLDMRLYAKALELCLALGIESRHLLERLLDETPATDGRRGGIAAAAPGVATRGELLSGRFRSVLLPQLALAERSSTLAPLLLAAAPTNLSAFSMLLALLEFLDTRRDLPAEPLVRVLEAQLPTLLLQVGWANGRVWTPPADAVGTRVVAGADGALLLQPFLSLFRLLLRLAPHLVLQPSSEPSAPPSPLLGAILQLLKASLTSSEAMSGDWGAPGGAPRSNERHNERLLYEAVKLMPLVLRSLKLPLPPPPSQGQYYATVSGFPNTASEPLATLRRLLQAEVPQSLFDCDEVRRRRVNSVLSPLLDAIAHPEGRAYALAAELLSQPALTEYHLEAISSEHDQANPFADGVRSALCRLVDAACQRGAPKSVYIGTDALRLAAAAAVDAPVTSTTPATELWRCLVVPCLCADAADAHGRPIGRWSERLARVRWVGLPLMHRVPVAELLGSFLAPILPQLRALLNAANPGKPGEPCKATLFRPVCTATLSPERADAAHSDGAALPPAAADAAEIVNAQLARCIVACEVLGGMMGRLGREGKEALQPGGVLSPGAEDLYKGFLIQVLAFLGCKKIELPPALEESPDRPPPALASTPAVGSGSRQRPSAAAVAQTLRRALIAAAYAAFVETVVQTQKESSAIEKTIFKNGLNVWELAVDLKRTYKLTAGTAFETTTDSALLTLQGREPATRQDGARGAGAAYLPSQALLGSSLSQAAHDLGVYDPDPAPAGVPAASVSPRTVTQASQPASQAGEVKLETTSDLGLDDDDSDGRRRKGGGGELSGSGGVVLVQGYELDELSRHPLMGTMLRAISELKLRGLDRPASVGTLCSERCPCGAGQQGPMMPAWMHVLFTQMMKGYVPMETARRELHRSLQSDPAAPHDTFWQAEASFAKTFNVRLIIARLVYNLTRQEKAAAQASAGSDAAAGTPSFEKHARLWARPLLQVVLDSLKDSANATFNYLARDLVVLVAEWQRNENHRASTAGGIPTDLLQSAATLPSVGARVVDPLLDDLLEKLIFYCGHQNTIGNAMSVSELLRENVRVVKLIMELWRDRLHVRLHGLWQLLRYSKIEENSKKRLENQETRFRLCGIHICGALLFNKLSLDDDPNWKPYVKNKENKFAPYVPVKVGEIGLQLVLHTQDERKAQADKQTPTARKDLYKPASAVLGMHLMELHTQAQSSMNALAAQQLEQLLKELTPRLTKLMAKTQDTIKRILTILFELSVYYPKVLLLNTATFGRHVRTLLTEVYGGARVQVLGCLERCVELEVGSATQEERLRVRIQDFVADASQRSHALHSLNAYERLLAHRIAEELGLVSESASHGDGQERFITLYKRGSGNASVRAHVAPPTTRPAEAEAMDVDADGAPSFKVELSTRELQLILQQQQGDVQIAALRLVTAFCKARGALVVAPYVTVLNTAFDGHKDKETRSLHLRLLMKIREDPAVQMHSPAMTDAATASLLRGLSDPDEGARCVSCAAQHGGSGGRPVPGCWRCTQGLRAEVVTFWNQSVLTNQLKDRMISCFGELHAPAVESRWLHYCGVLMLQLPLDSPNAGTCTTPPLVDKDGKPIAFTTNTAAVPDANSSSVAMRPWGSLSQSQSSQDDGGLGPLRATQSQRLFTQTQTQGGGTGGAPSAAAGGAVASQGDRSQDAFSQPLGSQAPDDVALGKRFKPKLASGSSAEVNLVALRRSRALAATRRSGAAVGAFRTNYRKGELPDVEISPRDMLLPLQALVHHDPLVAKLTFTQLYTTVRQQFSADSKAIEGLHRGVTSLLASRHGGPAFVGCLHELALSEQHELQWLPAELVAESAKASGNLHSGILILEQHLAQSGGFEGGRGHADGGAAEDAENSGGRKAKRSRDVGSTDAGFAGSHEARQREMQVKAQLADLYRAIGDEDVVRGISSEMATSENVRRALAAETRGDASEALKHYEKARAPKDDAMLGAMDGSTGSWSAASGALGALPEWEAKLIERGSLEARSLLGMVDPKAKDALLKLWTHVAQQTTDRMIHTCEPSVAARPGAAAARAASSDARGPMTFEGSLSEGWVRTWIVASAKADGAQKAIGWGVWPNEPAGAPCPQRDTSRLLDAGHGALLLLDRFAVDDLNAIRALLPRCAHAFVRRWATLHPLAEQARLAELLPLQLLTEAAEVTSLLEEASTLSEDPISGAVGQSAEFTNLLRAWTQRLPSVTHHNTSVWDDLICARSRLLATLHQATQERLKSFQSGRTFVDGPQQATLLKAFERERNRAMLTLYEAAAAATRDQGNFGAAESYIRESGNLRRTLGLTKDDPSFACSLYRLMLQREQARSAEDGGGWSKTLRTVHTDAQRVAALVGTSGPNGTAASPAEVCELRTVQAYVAWELAALPSAGSGSSAELTAGGSTASDLVRSAYDLLKQNASQAEGLGSTAADLKRHAAMRLELVDLIDKVLTSPRAELSPDALRLHKAELTAVAIEQVVRAMAAGSLAARERLPSALALCRGAPELWAQATELLELPPLWMSLAWAPQMIAMLYEPHGTVVAPLLQKLTAAYPQALYFPYHVSRAALTKELKSSEQAPGDESVAPRAAALRAMDKALSSPIIERLVAGLADLTHPHLRMQDLLKELVAKLEDGDGEGAAAAYRAERAAWFVERKGADGKDERGDMVISFAKQFVPMLDAVCGKDGDKLKVGAPALKPLRDAISRHMSADILREWELQREQKAFRPHQDGSSPLKALSSFLALYQRSDAAAEGPLDFLELPGQYARDTPPQPSTHVRLEGFAPTLRTMASLRKPKCIVLHGSDQRDYRFLAKGGEDLRMDQRVQILFGSMDRALHAHAPASKRDLGLRTYAVLPLSEHVGIIEWVPDTETLKGLISKEAKVHPMGRGPKGEPCDEMAQGFYLTELYPRIKGDATDYLGKLNVRREKLAAKFTEIVEKVPADLLQRAVHKRSVSSEVYLAMRARFARSLATLTACMHILGIGDRHLDNFLLHTPTGNVVGIDFGHAFGSATYLLPVPELMGVRLTRQITTFLRPLDTPVLLKGHMEVTLEALRGRRVDLMRLLEVFLSEPIVDWEAQTRKLSAEQRNKLEAEAVTTQEGGAAALLVAGS</sequence>
<dbReference type="Gene3D" id="3.30.1370.50">
    <property type="entry name" value="R3H-like domain"/>
    <property type="match status" value="1"/>
</dbReference>